<proteinExistence type="predicted"/>
<dbReference type="AlphaFoldDB" id="A0A4Y1RPU1"/>
<accession>A0A4Y1RPU1</accession>
<feature type="compositionally biased region" description="Basic and acidic residues" evidence="1">
    <location>
        <begin position="104"/>
        <end position="122"/>
    </location>
</feature>
<gene>
    <name evidence="2" type="ORF">Prudu_017478</name>
</gene>
<feature type="region of interest" description="Disordered" evidence="1">
    <location>
        <begin position="98"/>
        <end position="130"/>
    </location>
</feature>
<feature type="non-terminal residue" evidence="2">
    <location>
        <position position="1"/>
    </location>
</feature>
<evidence type="ECO:0008006" key="3">
    <source>
        <dbReference type="Google" id="ProtNLM"/>
    </source>
</evidence>
<name>A0A4Y1RPU1_PRUDU</name>
<reference evidence="2" key="1">
    <citation type="journal article" date="2019" name="Science">
        <title>Mutation of a bHLH transcription factor allowed almond domestication.</title>
        <authorList>
            <person name="Sanchez-Perez R."/>
            <person name="Pavan S."/>
            <person name="Mazzeo R."/>
            <person name="Moldovan C."/>
            <person name="Aiese Cigliano R."/>
            <person name="Del Cueto J."/>
            <person name="Ricciardi F."/>
            <person name="Lotti C."/>
            <person name="Ricciardi L."/>
            <person name="Dicenta F."/>
            <person name="Lopez-Marques R.L."/>
            <person name="Lindberg Moller B."/>
        </authorList>
    </citation>
    <scope>NUCLEOTIDE SEQUENCE</scope>
</reference>
<organism evidence="2">
    <name type="scientific">Prunus dulcis</name>
    <name type="common">Almond</name>
    <name type="synonym">Amygdalus dulcis</name>
    <dbReference type="NCBI Taxonomy" id="3755"/>
    <lineage>
        <taxon>Eukaryota</taxon>
        <taxon>Viridiplantae</taxon>
        <taxon>Streptophyta</taxon>
        <taxon>Embryophyta</taxon>
        <taxon>Tracheophyta</taxon>
        <taxon>Spermatophyta</taxon>
        <taxon>Magnoliopsida</taxon>
        <taxon>eudicotyledons</taxon>
        <taxon>Gunneridae</taxon>
        <taxon>Pentapetalae</taxon>
        <taxon>rosids</taxon>
        <taxon>fabids</taxon>
        <taxon>Rosales</taxon>
        <taxon>Rosaceae</taxon>
        <taxon>Amygdaloideae</taxon>
        <taxon>Amygdaleae</taxon>
        <taxon>Prunus</taxon>
    </lineage>
</organism>
<evidence type="ECO:0000313" key="2">
    <source>
        <dbReference type="EMBL" id="BBH05948.1"/>
    </source>
</evidence>
<protein>
    <recommendedName>
        <fullName evidence="3">F-box family protein with DUF295</fullName>
    </recommendedName>
</protein>
<evidence type="ECO:0000256" key="1">
    <source>
        <dbReference type="SAM" id="MobiDB-lite"/>
    </source>
</evidence>
<sequence length="130" mass="14731">YLYHSLSSPPSALSLSSRSQTARDLHPFNSSPRPPYLEPISAVGTVGTVTRPPFFSDQHQPRGAGIWPENHDFRRWFVRMPPELPAQISPPFLHQIDRAPGARQDFKRRPLRDRSSSDHLGDFAEFSAEV</sequence>
<feature type="region of interest" description="Disordered" evidence="1">
    <location>
        <begin position="1"/>
        <end position="40"/>
    </location>
</feature>
<feature type="compositionally biased region" description="Low complexity" evidence="1">
    <location>
        <begin position="1"/>
        <end position="19"/>
    </location>
</feature>
<dbReference type="EMBL" id="AP019302">
    <property type="protein sequence ID" value="BBH05948.1"/>
    <property type="molecule type" value="Genomic_DNA"/>
</dbReference>